<evidence type="ECO:0000313" key="10">
    <source>
        <dbReference type="Proteomes" id="UP000235220"/>
    </source>
</evidence>
<dbReference type="AlphaFoldDB" id="A0A6P9EWT3"/>
<protein>
    <submittedName>
        <fullName evidence="11">Precursor of CEP3-like</fullName>
    </submittedName>
</protein>
<dbReference type="Proteomes" id="UP000235220">
    <property type="component" value="Chromosome 7"/>
</dbReference>
<sequence length="111" mass="12196">MAQNKILISACFFFVLIFSQETRFIEGRRLLVGKNNEFQTTLQTHNKIHDDHDMTTSDAITREAVVLLLSPPTALADEGVTPPPPPPAYAINDFRPTAPGHSPGAGHSIHH</sequence>
<dbReference type="PANTHER" id="PTHR33348:SF40">
    <property type="entry name" value="PRECURSOR OF CEP3"/>
    <property type="match status" value="1"/>
</dbReference>
<dbReference type="GO" id="GO:0006995">
    <property type="term" value="P:cellular response to nitrogen starvation"/>
    <property type="evidence" value="ECO:0007669"/>
    <property type="project" value="UniProtKB-ARBA"/>
</dbReference>
<dbReference type="KEGG" id="jre:118349036"/>
<comment type="similarity">
    <text evidence="2">Belongs to the C-terminally encoded plant signaling peptide (CEP) family.</text>
</comment>
<keyword evidence="4" id="KW-0964">Secreted</keyword>
<dbReference type="GO" id="GO:0048046">
    <property type="term" value="C:apoplast"/>
    <property type="evidence" value="ECO:0007669"/>
    <property type="project" value="UniProtKB-SubCell"/>
</dbReference>
<keyword evidence="3" id="KW-0052">Apoplast</keyword>
<dbReference type="GO" id="GO:0005179">
    <property type="term" value="F:hormone activity"/>
    <property type="evidence" value="ECO:0007669"/>
    <property type="project" value="UniProtKB-KW"/>
</dbReference>
<evidence type="ECO:0000256" key="5">
    <source>
        <dbReference type="ARBA" id="ARBA00022702"/>
    </source>
</evidence>
<keyword evidence="10" id="KW-1185">Reference proteome</keyword>
<reference evidence="11" key="1">
    <citation type="submission" date="2025-08" db="UniProtKB">
        <authorList>
            <consortium name="RefSeq"/>
        </authorList>
    </citation>
    <scope>IDENTIFICATION</scope>
    <source>
        <tissue evidence="11">Leaves</tissue>
    </source>
</reference>
<dbReference type="PANTHER" id="PTHR33348">
    <property type="entry name" value="PRECURSOR OF CEP5"/>
    <property type="match status" value="1"/>
</dbReference>
<gene>
    <name evidence="11" type="primary">LOC118349036</name>
</gene>
<dbReference type="InParanoid" id="A0A6P9EWT3"/>
<dbReference type="GO" id="GO:1902025">
    <property type="term" value="P:nitrate import"/>
    <property type="evidence" value="ECO:0007669"/>
    <property type="project" value="UniProtKB-ARBA"/>
</dbReference>
<evidence type="ECO:0000256" key="6">
    <source>
        <dbReference type="ARBA" id="ARBA00022729"/>
    </source>
</evidence>
<accession>A0A6P9EWT3</accession>
<feature type="signal peptide" evidence="9">
    <location>
        <begin position="1"/>
        <end position="27"/>
    </location>
</feature>
<feature type="region of interest" description="Disordered" evidence="8">
    <location>
        <begin position="76"/>
        <end position="111"/>
    </location>
</feature>
<dbReference type="GeneID" id="118349036"/>
<dbReference type="RefSeq" id="XP_035548283.1">
    <property type="nucleotide sequence ID" value="XM_035692390.1"/>
</dbReference>
<proteinExistence type="inferred from homology"/>
<evidence type="ECO:0000256" key="1">
    <source>
        <dbReference type="ARBA" id="ARBA00004271"/>
    </source>
</evidence>
<feature type="chain" id="PRO_5027610877" evidence="9">
    <location>
        <begin position="28"/>
        <end position="111"/>
    </location>
</feature>
<evidence type="ECO:0000256" key="4">
    <source>
        <dbReference type="ARBA" id="ARBA00022525"/>
    </source>
</evidence>
<evidence type="ECO:0000256" key="9">
    <source>
        <dbReference type="SAM" id="SignalP"/>
    </source>
</evidence>
<dbReference type="GO" id="GO:0048364">
    <property type="term" value="P:root development"/>
    <property type="evidence" value="ECO:0007669"/>
    <property type="project" value="InterPro"/>
</dbReference>
<evidence type="ECO:0000256" key="2">
    <source>
        <dbReference type="ARBA" id="ARBA00008963"/>
    </source>
</evidence>
<keyword evidence="6 9" id="KW-0732">Signal</keyword>
<evidence type="ECO:0000313" key="11">
    <source>
        <dbReference type="RefSeq" id="XP_035548283.1"/>
    </source>
</evidence>
<comment type="subcellular location">
    <subcellularLocation>
        <location evidence="1">Secreted</location>
        <location evidence="1">Extracellular space</location>
        <location evidence="1">Apoplast</location>
    </subcellularLocation>
</comment>
<dbReference type="OrthoDB" id="1414493at2759"/>
<keyword evidence="5" id="KW-0372">Hormone</keyword>
<evidence type="ECO:0000256" key="3">
    <source>
        <dbReference type="ARBA" id="ARBA00022523"/>
    </source>
</evidence>
<evidence type="ECO:0000256" key="8">
    <source>
        <dbReference type="SAM" id="MobiDB-lite"/>
    </source>
</evidence>
<name>A0A6P9EWT3_JUGRE</name>
<evidence type="ECO:0000256" key="7">
    <source>
        <dbReference type="ARBA" id="ARBA00023278"/>
    </source>
</evidence>
<dbReference type="InterPro" id="IPR033250">
    <property type="entry name" value="CEP"/>
</dbReference>
<keyword evidence="7" id="KW-0379">Hydroxylation</keyword>
<organism evidence="10 11">
    <name type="scientific">Juglans regia</name>
    <name type="common">English walnut</name>
    <dbReference type="NCBI Taxonomy" id="51240"/>
    <lineage>
        <taxon>Eukaryota</taxon>
        <taxon>Viridiplantae</taxon>
        <taxon>Streptophyta</taxon>
        <taxon>Embryophyta</taxon>
        <taxon>Tracheophyta</taxon>
        <taxon>Spermatophyta</taxon>
        <taxon>Magnoliopsida</taxon>
        <taxon>eudicotyledons</taxon>
        <taxon>Gunneridae</taxon>
        <taxon>Pentapetalae</taxon>
        <taxon>rosids</taxon>
        <taxon>fabids</taxon>
        <taxon>Fagales</taxon>
        <taxon>Juglandaceae</taxon>
        <taxon>Juglans</taxon>
    </lineage>
</organism>